<evidence type="ECO:0000313" key="2">
    <source>
        <dbReference type="EMBL" id="CAB4141274.1"/>
    </source>
</evidence>
<dbReference type="EMBL" id="LR796388">
    <property type="protein sequence ID" value="CAB4141274.1"/>
    <property type="molecule type" value="Genomic_DNA"/>
</dbReference>
<organism evidence="2">
    <name type="scientific">uncultured Caudovirales phage</name>
    <dbReference type="NCBI Taxonomy" id="2100421"/>
    <lineage>
        <taxon>Viruses</taxon>
        <taxon>Duplodnaviria</taxon>
        <taxon>Heunggongvirae</taxon>
        <taxon>Uroviricota</taxon>
        <taxon>Caudoviricetes</taxon>
        <taxon>Peduoviridae</taxon>
        <taxon>Maltschvirus</taxon>
        <taxon>Maltschvirus maltsch</taxon>
    </lineage>
</organism>
<protein>
    <submittedName>
        <fullName evidence="2">Uncharacterized protein</fullName>
    </submittedName>
</protein>
<gene>
    <name evidence="2" type="ORF">UFOVP410_113</name>
</gene>
<reference evidence="2" key="1">
    <citation type="submission" date="2020-04" db="EMBL/GenBank/DDBJ databases">
        <authorList>
            <person name="Chiriac C."/>
            <person name="Salcher M."/>
            <person name="Ghai R."/>
            <person name="Kavagutti S V."/>
        </authorList>
    </citation>
    <scope>NUCLEOTIDE SEQUENCE</scope>
</reference>
<feature type="compositionally biased region" description="Basic and acidic residues" evidence="1">
    <location>
        <begin position="1"/>
        <end position="20"/>
    </location>
</feature>
<accession>A0A6J5M3D6</accession>
<sequence length="57" mass="6893">MSHNLDKNKDVADSTEDQQKNKIKKKEKKLQEEQSVFDEMLEEIQDDELYHLMKKLK</sequence>
<proteinExistence type="predicted"/>
<evidence type="ECO:0000256" key="1">
    <source>
        <dbReference type="SAM" id="MobiDB-lite"/>
    </source>
</evidence>
<feature type="region of interest" description="Disordered" evidence="1">
    <location>
        <begin position="1"/>
        <end position="34"/>
    </location>
</feature>
<name>A0A6J5M3D6_9CAUD</name>